<comment type="caution">
    <text evidence="1">The sequence shown here is derived from an EMBL/GenBank/DDBJ whole genome shotgun (WGS) entry which is preliminary data.</text>
</comment>
<organism evidence="1 2">
    <name type="scientific">Heterodera trifolii</name>
    <dbReference type="NCBI Taxonomy" id="157864"/>
    <lineage>
        <taxon>Eukaryota</taxon>
        <taxon>Metazoa</taxon>
        <taxon>Ecdysozoa</taxon>
        <taxon>Nematoda</taxon>
        <taxon>Chromadorea</taxon>
        <taxon>Rhabditida</taxon>
        <taxon>Tylenchina</taxon>
        <taxon>Tylenchomorpha</taxon>
        <taxon>Tylenchoidea</taxon>
        <taxon>Heteroderidae</taxon>
        <taxon>Heteroderinae</taxon>
        <taxon>Heterodera</taxon>
    </lineage>
</organism>
<dbReference type="EMBL" id="JBICBT010000607">
    <property type="protein sequence ID" value="KAL3107734.1"/>
    <property type="molecule type" value="Genomic_DNA"/>
</dbReference>
<protein>
    <submittedName>
        <fullName evidence="1">Uncharacterized protein</fullName>
    </submittedName>
</protein>
<dbReference type="Proteomes" id="UP001620626">
    <property type="component" value="Unassembled WGS sequence"/>
</dbReference>
<dbReference type="AlphaFoldDB" id="A0ABD2KY46"/>
<proteinExistence type="predicted"/>
<keyword evidence="2" id="KW-1185">Reference proteome</keyword>
<gene>
    <name evidence="1" type="ORF">niasHT_012247</name>
</gene>
<name>A0ABD2KY46_9BILA</name>
<evidence type="ECO:0000313" key="1">
    <source>
        <dbReference type="EMBL" id="KAL3107734.1"/>
    </source>
</evidence>
<accession>A0ABD2KY46</accession>
<sequence>MEEKKDARQNVKRESWFNNHDLVLATLLDPRFKLSPYLETTRHDDYINWLISEAEKLAMNENQLQESPCHETDRCEGVGVFDIFADFENSQTAESELFDTTSPIPTVAEITVRQKAEFEVFAYLDPKIVEYLNFMPTLFFFRKSYSFWMIP</sequence>
<evidence type="ECO:0000313" key="2">
    <source>
        <dbReference type="Proteomes" id="UP001620626"/>
    </source>
</evidence>
<reference evidence="1 2" key="1">
    <citation type="submission" date="2024-10" db="EMBL/GenBank/DDBJ databases">
        <authorList>
            <person name="Kim D."/>
        </authorList>
    </citation>
    <scope>NUCLEOTIDE SEQUENCE [LARGE SCALE GENOMIC DNA]</scope>
    <source>
        <strain evidence="1">BH-2024</strain>
    </source>
</reference>